<feature type="compositionally biased region" description="Acidic residues" evidence="4">
    <location>
        <begin position="177"/>
        <end position="186"/>
    </location>
</feature>
<proteinExistence type="inferred from homology"/>
<evidence type="ECO:0000256" key="3">
    <source>
        <dbReference type="ARBA" id="ARBA00023242"/>
    </source>
</evidence>
<feature type="compositionally biased region" description="Basic and acidic residues" evidence="4">
    <location>
        <begin position="466"/>
        <end position="507"/>
    </location>
</feature>
<dbReference type="GO" id="GO:0042273">
    <property type="term" value="P:ribosomal large subunit biogenesis"/>
    <property type="evidence" value="ECO:0007669"/>
    <property type="project" value="TreeGrafter"/>
</dbReference>
<dbReference type="InterPro" id="IPR029190">
    <property type="entry name" value="Rrp14/SURF6_C"/>
</dbReference>
<dbReference type="Pfam" id="PF15459">
    <property type="entry name" value="RRP14"/>
    <property type="match status" value="1"/>
</dbReference>
<feature type="region of interest" description="Disordered" evidence="4">
    <location>
        <begin position="410"/>
        <end position="560"/>
    </location>
</feature>
<evidence type="ECO:0000313" key="7">
    <source>
        <dbReference type="EMBL" id="PWN97344.1"/>
    </source>
</evidence>
<keyword evidence="3" id="KW-0539">Nucleus</keyword>
<name>A0A316Z8I2_9BASI</name>
<dbReference type="Pfam" id="PF04935">
    <property type="entry name" value="SURF6"/>
    <property type="match status" value="1"/>
</dbReference>
<feature type="region of interest" description="Disordered" evidence="4">
    <location>
        <begin position="1"/>
        <end position="58"/>
    </location>
</feature>
<comment type="subcellular location">
    <subcellularLocation>
        <location evidence="1">Nucleus</location>
    </subcellularLocation>
</comment>
<feature type="compositionally biased region" description="Acidic residues" evidence="4">
    <location>
        <begin position="194"/>
        <end position="204"/>
    </location>
</feature>
<dbReference type="InterPro" id="IPR029188">
    <property type="entry name" value="Rrp14_N"/>
</dbReference>
<accession>A0A316Z8I2</accession>
<gene>
    <name evidence="7" type="ORF">FA09DRAFT_330509</name>
</gene>
<feature type="compositionally biased region" description="Gly residues" evidence="4">
    <location>
        <begin position="539"/>
        <end position="560"/>
    </location>
</feature>
<dbReference type="EMBL" id="KZ819295">
    <property type="protein sequence ID" value="PWN97344.1"/>
    <property type="molecule type" value="Genomic_DNA"/>
</dbReference>
<feature type="compositionally biased region" description="Low complexity" evidence="4">
    <location>
        <begin position="1"/>
        <end position="34"/>
    </location>
</feature>
<dbReference type="RefSeq" id="XP_025597623.1">
    <property type="nucleotide sequence ID" value="XM_025742632.1"/>
</dbReference>
<sequence>MAKSTPRAKAPAAAAAAAPAASTSAAAPSSSSAPAKRRRTSTSADSASGAPAAAAAAKGPYHDALLAHDGAFSMLLSLLPANLYLGPADDALLDEEAANAESGPGAKFMKNKKKKDKELESARKKEKAREGKRAKLDPANQKSIPELQAERAAIAAARAAAADDDVSFSGSELGGEGSDDDDEADAGSEHAGDTDEDMVDSDMETDARPAAAAAPVQDGASSITELRAKLHARIGVLQAKRRAPGITGSNQTPLGARAGVVAGASSAALDDGEADDGESLAGSKDELLEERRRKRGEMRDRRRRERKEARRAAGTPKPDKNAAKLAPGATKGAGATSAPTRAPALLVSDGRHGGAARAGGSGRSDDPSGTDVTFSKLKFAADAHTDKKSRHAMPADPKAALAVLEARKAREAKRAEKLEAKGPDADAEARAKEKKEAERWSRAEAAAEGVKLRDDEGLLKKAVKRKEKEKSKSAKEWGDRARDLQKKTEQRIKKRTDNLAARKERTGGKKKGGAAGGGGKKGTKARPGFEGKASFGAGKSRGGGTAGRGGRGGGKTGGRK</sequence>
<evidence type="ECO:0000256" key="1">
    <source>
        <dbReference type="ARBA" id="ARBA00004123"/>
    </source>
</evidence>
<comment type="similarity">
    <text evidence="2">Belongs to the SURF6 family.</text>
</comment>
<feature type="region of interest" description="Disordered" evidence="4">
    <location>
        <begin position="264"/>
        <end position="372"/>
    </location>
</feature>
<feature type="compositionally biased region" description="Basic and acidic residues" evidence="4">
    <location>
        <begin position="116"/>
        <end position="136"/>
    </location>
</feature>
<dbReference type="Proteomes" id="UP000245946">
    <property type="component" value="Unassembled WGS sequence"/>
</dbReference>
<dbReference type="GO" id="GO:0003677">
    <property type="term" value="F:DNA binding"/>
    <property type="evidence" value="ECO:0007669"/>
    <property type="project" value="TreeGrafter"/>
</dbReference>
<feature type="compositionally biased region" description="Basic and acidic residues" evidence="4">
    <location>
        <begin position="410"/>
        <end position="442"/>
    </location>
</feature>
<protein>
    <recommendedName>
        <fullName evidence="9">SURF6-domain-containing protein</fullName>
    </recommendedName>
</protein>
<dbReference type="GO" id="GO:0005730">
    <property type="term" value="C:nucleolus"/>
    <property type="evidence" value="ECO:0007669"/>
    <property type="project" value="TreeGrafter"/>
</dbReference>
<evidence type="ECO:0008006" key="9">
    <source>
        <dbReference type="Google" id="ProtNLM"/>
    </source>
</evidence>
<feature type="compositionally biased region" description="Basic residues" evidence="4">
    <location>
        <begin position="292"/>
        <end position="305"/>
    </location>
</feature>
<evidence type="ECO:0000313" key="8">
    <source>
        <dbReference type="Proteomes" id="UP000245946"/>
    </source>
</evidence>
<dbReference type="InterPro" id="IPR007019">
    <property type="entry name" value="SURF6"/>
</dbReference>
<evidence type="ECO:0000256" key="4">
    <source>
        <dbReference type="SAM" id="MobiDB-lite"/>
    </source>
</evidence>
<feature type="compositionally biased region" description="Basic and acidic residues" evidence="4">
    <location>
        <begin position="450"/>
        <end position="459"/>
    </location>
</feature>
<dbReference type="AlphaFoldDB" id="A0A316Z8I2"/>
<reference evidence="7 8" key="1">
    <citation type="journal article" date="2018" name="Mol. Biol. Evol.">
        <title>Broad Genomic Sampling Reveals a Smut Pathogenic Ancestry of the Fungal Clade Ustilaginomycotina.</title>
        <authorList>
            <person name="Kijpornyongpan T."/>
            <person name="Mondo S.J."/>
            <person name="Barry K."/>
            <person name="Sandor L."/>
            <person name="Lee J."/>
            <person name="Lipzen A."/>
            <person name="Pangilinan J."/>
            <person name="LaButti K."/>
            <person name="Hainaut M."/>
            <person name="Henrissat B."/>
            <person name="Grigoriev I.V."/>
            <person name="Spatafora J.W."/>
            <person name="Aime M.C."/>
        </authorList>
    </citation>
    <scope>NUCLEOTIDE SEQUENCE [LARGE SCALE GENOMIC DNA]</scope>
    <source>
        <strain evidence="7 8">MCA 4186</strain>
    </source>
</reference>
<feature type="region of interest" description="Disordered" evidence="4">
    <location>
        <begin position="96"/>
        <end position="220"/>
    </location>
</feature>
<dbReference type="GO" id="GO:0042274">
    <property type="term" value="P:ribosomal small subunit biogenesis"/>
    <property type="evidence" value="ECO:0007669"/>
    <property type="project" value="TreeGrafter"/>
</dbReference>
<evidence type="ECO:0000259" key="6">
    <source>
        <dbReference type="Pfam" id="PF15459"/>
    </source>
</evidence>
<dbReference type="PANTHER" id="PTHR14369:SF0">
    <property type="entry name" value="SURFEIT LOCUS PROTEIN 6"/>
    <property type="match status" value="1"/>
</dbReference>
<organism evidence="7 8">
    <name type="scientific">Tilletiopsis washingtonensis</name>
    <dbReference type="NCBI Taxonomy" id="58919"/>
    <lineage>
        <taxon>Eukaryota</taxon>
        <taxon>Fungi</taxon>
        <taxon>Dikarya</taxon>
        <taxon>Basidiomycota</taxon>
        <taxon>Ustilaginomycotina</taxon>
        <taxon>Exobasidiomycetes</taxon>
        <taxon>Entylomatales</taxon>
        <taxon>Entylomatales incertae sedis</taxon>
        <taxon>Tilletiopsis</taxon>
    </lineage>
</organism>
<dbReference type="GO" id="GO:0003723">
    <property type="term" value="F:RNA binding"/>
    <property type="evidence" value="ECO:0007669"/>
    <property type="project" value="TreeGrafter"/>
</dbReference>
<feature type="domain" description="Ribosomal RNA-processing protein 14/surfeit locus protein 6 C-terminal" evidence="5">
    <location>
        <begin position="286"/>
        <end position="512"/>
    </location>
</feature>
<feature type="domain" description="Ribosomal RNA-processing protein 14 N-terminal" evidence="6">
    <location>
        <begin position="65"/>
        <end position="139"/>
    </location>
</feature>
<dbReference type="GeneID" id="37270176"/>
<feature type="compositionally biased region" description="Low complexity" evidence="4">
    <location>
        <begin position="150"/>
        <end position="160"/>
    </location>
</feature>
<feature type="compositionally biased region" description="Basic and acidic residues" evidence="4">
    <location>
        <begin position="306"/>
        <end position="322"/>
    </location>
</feature>
<dbReference type="PANTHER" id="PTHR14369">
    <property type="entry name" value="SURFEIT LOCUS PROTEIN 6"/>
    <property type="match status" value="1"/>
</dbReference>
<dbReference type="STRING" id="58919.A0A316Z8I2"/>
<feature type="compositionally biased region" description="Low complexity" evidence="4">
    <location>
        <begin position="41"/>
        <end position="58"/>
    </location>
</feature>
<evidence type="ECO:0000256" key="2">
    <source>
        <dbReference type="ARBA" id="ARBA00005904"/>
    </source>
</evidence>
<evidence type="ECO:0000259" key="5">
    <source>
        <dbReference type="Pfam" id="PF04935"/>
    </source>
</evidence>
<keyword evidence="8" id="KW-1185">Reference proteome</keyword>